<evidence type="ECO:0000256" key="4">
    <source>
        <dbReference type="ARBA" id="ARBA00022737"/>
    </source>
</evidence>
<proteinExistence type="inferred from homology"/>
<evidence type="ECO:0000313" key="13">
    <source>
        <dbReference type="Proteomes" id="UP000238882"/>
    </source>
</evidence>
<dbReference type="PROSITE" id="PS00636">
    <property type="entry name" value="DNAJ_1"/>
    <property type="match status" value="1"/>
</dbReference>
<dbReference type="GO" id="GO:0008270">
    <property type="term" value="F:zinc ion binding"/>
    <property type="evidence" value="ECO:0007669"/>
    <property type="project" value="UniProtKB-UniRule"/>
</dbReference>
<comment type="similarity">
    <text evidence="9">Belongs to the DnaJ family.</text>
</comment>
<dbReference type="PRINTS" id="PR00625">
    <property type="entry name" value="JDOMAIN"/>
</dbReference>
<comment type="function">
    <text evidence="9">Participates actively in the response to hyperosmotic and heat shock by preventing the aggregation of stress-denatured proteins and by disaggregating proteins, also in an autonomous, DnaK-independent fashion. Unfolded proteins bind initially to DnaJ; upon interaction with the DnaJ-bound protein, DnaK hydrolyzes its bound ATP, resulting in the formation of a stable complex. GrpE releases ADP from DnaK; ATP binding to DnaK triggers the release of the substrate protein, thus completing the reaction cycle. Several rounds of ATP-dependent interactions between DnaJ, DnaK and GrpE are required for fully efficient folding. Also involved, together with DnaK and GrpE, in the DNA replication of plasmids through activation of initiation proteins.</text>
</comment>
<dbReference type="CDD" id="cd06257">
    <property type="entry name" value="DnaJ"/>
    <property type="match status" value="1"/>
</dbReference>
<dbReference type="PROSITE" id="PS50076">
    <property type="entry name" value="DNAJ_2"/>
    <property type="match status" value="1"/>
</dbReference>
<accession>A0A2S7WLD5</accession>
<dbReference type="Pfam" id="PF00226">
    <property type="entry name" value="DnaJ"/>
    <property type="match status" value="1"/>
</dbReference>
<dbReference type="EMBL" id="MSCN01000001">
    <property type="protein sequence ID" value="PQJ78409.1"/>
    <property type="molecule type" value="Genomic_DNA"/>
</dbReference>
<gene>
    <name evidence="9" type="primary">dnaJ</name>
    <name evidence="12" type="ORF">BTO18_04030</name>
</gene>
<keyword evidence="6 9" id="KW-0862">Zinc</keyword>
<dbReference type="Pfam" id="PF00684">
    <property type="entry name" value="DnaJ_CXXCXGXG"/>
    <property type="match status" value="1"/>
</dbReference>
<comment type="subunit">
    <text evidence="9">Homodimer.</text>
</comment>
<dbReference type="Proteomes" id="UP000238882">
    <property type="component" value="Unassembled WGS sequence"/>
</dbReference>
<keyword evidence="5" id="KW-0863">Zinc-finger</keyword>
<dbReference type="OrthoDB" id="9779889at2"/>
<keyword evidence="13" id="KW-1185">Reference proteome</keyword>
<organism evidence="12 13">
    <name type="scientific">Polaribacter porphyrae</name>
    <dbReference type="NCBI Taxonomy" id="1137780"/>
    <lineage>
        <taxon>Bacteria</taxon>
        <taxon>Pseudomonadati</taxon>
        <taxon>Bacteroidota</taxon>
        <taxon>Flavobacteriia</taxon>
        <taxon>Flavobacteriales</taxon>
        <taxon>Flavobacteriaceae</taxon>
    </lineage>
</organism>
<evidence type="ECO:0000256" key="6">
    <source>
        <dbReference type="ARBA" id="ARBA00022833"/>
    </source>
</evidence>
<dbReference type="PANTHER" id="PTHR43096">
    <property type="entry name" value="DNAJ HOMOLOG 1, MITOCHONDRIAL-RELATED"/>
    <property type="match status" value="1"/>
</dbReference>
<dbReference type="AlphaFoldDB" id="A0A2S7WLD5"/>
<dbReference type="Gene3D" id="2.10.230.10">
    <property type="entry name" value="Heat shock protein DnaJ, cysteine-rich domain"/>
    <property type="match status" value="1"/>
</dbReference>
<dbReference type="FunFam" id="1.10.287.110:FF:000034">
    <property type="entry name" value="Chaperone protein DnaJ"/>
    <property type="match status" value="1"/>
</dbReference>
<dbReference type="SUPFAM" id="SSF46565">
    <property type="entry name" value="Chaperone J-domain"/>
    <property type="match status" value="1"/>
</dbReference>
<dbReference type="RefSeq" id="WP_105014994.1">
    <property type="nucleotide sequence ID" value="NZ_MSCN01000001.1"/>
</dbReference>
<comment type="domain">
    <text evidence="9">The J domain is necessary and sufficient to stimulate DnaK ATPase activity. Zinc center 1 plays an important role in the autonomous, DnaK-independent chaperone activity of DnaJ. Zinc center 2 is essential for interaction with DnaK and for DnaJ activity.</text>
</comment>
<comment type="subcellular location">
    <subcellularLocation>
        <location evidence="9">Cytoplasm</location>
    </subcellularLocation>
</comment>
<dbReference type="InterPro" id="IPR036869">
    <property type="entry name" value="J_dom_sf"/>
</dbReference>
<comment type="caution">
    <text evidence="9">Lacks conserved residue(s) required for the propagation of feature annotation.</text>
</comment>
<evidence type="ECO:0000256" key="7">
    <source>
        <dbReference type="ARBA" id="ARBA00023016"/>
    </source>
</evidence>
<dbReference type="GO" id="GO:0005524">
    <property type="term" value="F:ATP binding"/>
    <property type="evidence" value="ECO:0007669"/>
    <property type="project" value="InterPro"/>
</dbReference>
<feature type="domain" description="J" evidence="11">
    <location>
        <begin position="5"/>
        <end position="70"/>
    </location>
</feature>
<keyword evidence="7 9" id="KW-0346">Stress response</keyword>
<dbReference type="CDD" id="cd10747">
    <property type="entry name" value="DnaJ_C"/>
    <property type="match status" value="1"/>
</dbReference>
<dbReference type="InterPro" id="IPR002939">
    <property type="entry name" value="DnaJ_C"/>
</dbReference>
<keyword evidence="4 9" id="KW-0677">Repeat</keyword>
<feature type="binding site" evidence="9">
    <location>
        <position position="192"/>
    </location>
    <ligand>
        <name>Zn(2+)</name>
        <dbReference type="ChEBI" id="CHEBI:29105"/>
        <label>2</label>
    </ligand>
</feature>
<dbReference type="Pfam" id="PF01556">
    <property type="entry name" value="DnaJ_C"/>
    <property type="match status" value="1"/>
</dbReference>
<feature type="region of interest" description="Disordered" evidence="10">
    <location>
        <begin position="350"/>
        <end position="377"/>
    </location>
</feature>
<comment type="cofactor">
    <cofactor evidence="9">
        <name>Zn(2+)</name>
        <dbReference type="ChEBI" id="CHEBI:29105"/>
    </cofactor>
    <text evidence="9">Binds 2 Zn(2+) ions per monomer.</text>
</comment>
<feature type="binding site" evidence="9">
    <location>
        <position position="189"/>
    </location>
    <ligand>
        <name>Zn(2+)</name>
        <dbReference type="ChEBI" id="CHEBI:29105"/>
        <label>2</label>
    </ligand>
</feature>
<evidence type="ECO:0000256" key="1">
    <source>
        <dbReference type="ARBA" id="ARBA00022490"/>
    </source>
</evidence>
<evidence type="ECO:0000256" key="8">
    <source>
        <dbReference type="ARBA" id="ARBA00023186"/>
    </source>
</evidence>
<dbReference type="GO" id="GO:0031072">
    <property type="term" value="F:heat shock protein binding"/>
    <property type="evidence" value="ECO:0007669"/>
    <property type="project" value="InterPro"/>
</dbReference>
<evidence type="ECO:0000256" key="2">
    <source>
        <dbReference type="ARBA" id="ARBA00022705"/>
    </source>
</evidence>
<evidence type="ECO:0000313" key="12">
    <source>
        <dbReference type="EMBL" id="PQJ78409.1"/>
    </source>
</evidence>
<dbReference type="InterPro" id="IPR012724">
    <property type="entry name" value="DnaJ"/>
</dbReference>
<dbReference type="InterPro" id="IPR018253">
    <property type="entry name" value="DnaJ_domain_CS"/>
</dbReference>
<protein>
    <recommendedName>
        <fullName evidence="9">Chaperone protein DnaJ</fullName>
    </recommendedName>
</protein>
<dbReference type="SUPFAM" id="SSF57938">
    <property type="entry name" value="DnaJ/Hsp40 cysteine-rich domain"/>
    <property type="match status" value="1"/>
</dbReference>
<reference evidence="12 13" key="1">
    <citation type="submission" date="2016-12" db="EMBL/GenBank/DDBJ databases">
        <title>Trade-off between light-utilization and light-protection in marine flavobacteria.</title>
        <authorList>
            <person name="Kumagai Y."/>
            <person name="Yoshizawa S."/>
            <person name="Kogure K."/>
            <person name="Iwasaki W."/>
        </authorList>
    </citation>
    <scope>NUCLEOTIDE SEQUENCE [LARGE SCALE GENOMIC DNA]</scope>
    <source>
        <strain evidence="12 13">NBRC 108759</strain>
    </source>
</reference>
<evidence type="ECO:0000256" key="5">
    <source>
        <dbReference type="ARBA" id="ARBA00022771"/>
    </source>
</evidence>
<dbReference type="Gene3D" id="1.10.287.110">
    <property type="entry name" value="DnaJ domain"/>
    <property type="match status" value="1"/>
</dbReference>
<keyword evidence="1 9" id="KW-0963">Cytoplasm</keyword>
<evidence type="ECO:0000256" key="10">
    <source>
        <dbReference type="SAM" id="MobiDB-lite"/>
    </source>
</evidence>
<sequence length="377" mass="40809">MAKQDFYEILGISKSASQAEIKKAYRKMAIKYHPDKNPGDTTAEENFKKAAEAYEVLSDENKKARYDQYGHAAFDGPQGGGGFGGGGMNMEDIFSQFGDIFGGGGFGGGFGGFGGGGQRQARVKGSNMRIRVKLTLEEIAKGIEKKVKVRRKVQADGVKYKTCTTCNGSGQQMRVTNTILGRMQTATTCGTCSGAGEIISSKPNGADAQGLIVKEETVSINIPAGVTEGVQLKVGGKGNEAPGKNSIAGDLLVLIEEVPHEKLKREGTNIHYDLYVNFSEAVLGTSKEVETVTGKVKIKVEAGTQSGKILRLKGKGLPSIERYGTGDFLIHINVWTPQELNKEQRQFFEKMESDDNFSPNPNKSDKSFFEKVKDMFS</sequence>
<dbReference type="CDD" id="cd10719">
    <property type="entry name" value="DnaJ_zf"/>
    <property type="match status" value="1"/>
</dbReference>
<dbReference type="FunFam" id="2.60.260.20:FF:000005">
    <property type="entry name" value="Chaperone protein dnaJ 1, mitochondrial"/>
    <property type="match status" value="1"/>
</dbReference>
<name>A0A2S7WLD5_9FLAO</name>
<dbReference type="NCBIfam" id="NF008035">
    <property type="entry name" value="PRK10767.1"/>
    <property type="match status" value="1"/>
</dbReference>
<dbReference type="SMART" id="SM00271">
    <property type="entry name" value="DnaJ"/>
    <property type="match status" value="1"/>
</dbReference>
<evidence type="ECO:0000256" key="3">
    <source>
        <dbReference type="ARBA" id="ARBA00022723"/>
    </source>
</evidence>
<dbReference type="InterPro" id="IPR036410">
    <property type="entry name" value="HSP_DnaJ_Cys-rich_dom_sf"/>
</dbReference>
<feature type="binding site" evidence="9">
    <location>
        <position position="163"/>
    </location>
    <ligand>
        <name>Zn(2+)</name>
        <dbReference type="ChEBI" id="CHEBI:29105"/>
        <label>2</label>
    </ligand>
</feature>
<keyword evidence="8 9" id="KW-0143">Chaperone</keyword>
<evidence type="ECO:0000259" key="11">
    <source>
        <dbReference type="PROSITE" id="PS50076"/>
    </source>
</evidence>
<dbReference type="PANTHER" id="PTHR43096:SF48">
    <property type="entry name" value="CHAPERONE PROTEIN DNAJ"/>
    <property type="match status" value="1"/>
</dbReference>
<dbReference type="InterPro" id="IPR001623">
    <property type="entry name" value="DnaJ_domain"/>
</dbReference>
<evidence type="ECO:0000256" key="9">
    <source>
        <dbReference type="HAMAP-Rule" id="MF_01152"/>
    </source>
</evidence>
<feature type="binding site" evidence="9">
    <location>
        <position position="166"/>
    </location>
    <ligand>
        <name>Zn(2+)</name>
        <dbReference type="ChEBI" id="CHEBI:29105"/>
        <label>2</label>
    </ligand>
</feature>
<feature type="compositionally biased region" description="Basic and acidic residues" evidence="10">
    <location>
        <begin position="363"/>
        <end position="377"/>
    </location>
</feature>
<keyword evidence="3 9" id="KW-0479">Metal-binding</keyword>
<dbReference type="InterPro" id="IPR001305">
    <property type="entry name" value="HSP_DnaJ_Cys-rich_dom"/>
</dbReference>
<dbReference type="Gene3D" id="2.60.260.20">
    <property type="entry name" value="Urease metallochaperone UreE, N-terminal domain"/>
    <property type="match status" value="2"/>
</dbReference>
<comment type="caution">
    <text evidence="12">The sequence shown here is derived from an EMBL/GenBank/DDBJ whole genome shotgun (WGS) entry which is preliminary data.</text>
</comment>
<dbReference type="GO" id="GO:0009408">
    <property type="term" value="P:response to heat"/>
    <property type="evidence" value="ECO:0007669"/>
    <property type="project" value="InterPro"/>
</dbReference>
<dbReference type="GO" id="GO:0006260">
    <property type="term" value="P:DNA replication"/>
    <property type="evidence" value="ECO:0007669"/>
    <property type="project" value="UniProtKB-KW"/>
</dbReference>
<keyword evidence="2 9" id="KW-0235">DNA replication</keyword>
<dbReference type="GO" id="GO:0051082">
    <property type="term" value="F:unfolded protein binding"/>
    <property type="evidence" value="ECO:0007669"/>
    <property type="project" value="UniProtKB-UniRule"/>
</dbReference>
<dbReference type="SUPFAM" id="SSF49493">
    <property type="entry name" value="HSP40/DnaJ peptide-binding domain"/>
    <property type="match status" value="2"/>
</dbReference>
<dbReference type="GO" id="GO:0005737">
    <property type="term" value="C:cytoplasm"/>
    <property type="evidence" value="ECO:0007669"/>
    <property type="project" value="UniProtKB-SubCell"/>
</dbReference>
<dbReference type="HAMAP" id="MF_01152">
    <property type="entry name" value="DnaJ"/>
    <property type="match status" value="1"/>
</dbReference>
<dbReference type="InterPro" id="IPR008971">
    <property type="entry name" value="HSP40/DnaJ_pept-bd"/>
</dbReference>
<dbReference type="GO" id="GO:0042026">
    <property type="term" value="P:protein refolding"/>
    <property type="evidence" value="ECO:0007669"/>
    <property type="project" value="TreeGrafter"/>
</dbReference>